<organism evidence="1 2">
    <name type="scientific">Lentilactobacillus kisonensis DSM 19906 = JCM 15041</name>
    <dbReference type="NCBI Taxonomy" id="1423766"/>
    <lineage>
        <taxon>Bacteria</taxon>
        <taxon>Bacillati</taxon>
        <taxon>Bacillota</taxon>
        <taxon>Bacilli</taxon>
        <taxon>Lactobacillales</taxon>
        <taxon>Lactobacillaceae</taxon>
        <taxon>Lentilactobacillus</taxon>
    </lineage>
</organism>
<accession>A0A0R1NWA2</accession>
<dbReference type="PATRIC" id="fig|1423766.4.peg.1008"/>
<keyword evidence="2" id="KW-1185">Reference proteome</keyword>
<gene>
    <name evidence="1" type="ORF">FC98_GL000984</name>
</gene>
<reference evidence="1 2" key="1">
    <citation type="journal article" date="2015" name="Genome Announc.">
        <title>Expanding the biotechnology potential of lactobacilli through comparative genomics of 213 strains and associated genera.</title>
        <authorList>
            <person name="Sun Z."/>
            <person name="Harris H.M."/>
            <person name="McCann A."/>
            <person name="Guo C."/>
            <person name="Argimon S."/>
            <person name="Zhang W."/>
            <person name="Yang X."/>
            <person name="Jeffery I.B."/>
            <person name="Cooney J.C."/>
            <person name="Kagawa T.F."/>
            <person name="Liu W."/>
            <person name="Song Y."/>
            <person name="Salvetti E."/>
            <person name="Wrobel A."/>
            <person name="Rasinkangas P."/>
            <person name="Parkhill J."/>
            <person name="Rea M.C."/>
            <person name="O'Sullivan O."/>
            <person name="Ritari J."/>
            <person name="Douillard F.P."/>
            <person name="Paul Ross R."/>
            <person name="Yang R."/>
            <person name="Briner A.E."/>
            <person name="Felis G.E."/>
            <person name="de Vos W.M."/>
            <person name="Barrangou R."/>
            <person name="Klaenhammer T.R."/>
            <person name="Caufield P.W."/>
            <person name="Cui Y."/>
            <person name="Zhang H."/>
            <person name="O'Toole P.W."/>
        </authorList>
    </citation>
    <scope>NUCLEOTIDE SEQUENCE [LARGE SCALE GENOMIC DNA]</scope>
    <source>
        <strain evidence="1 2">DSM 19906</strain>
    </source>
</reference>
<comment type="caution">
    <text evidence="1">The sequence shown here is derived from an EMBL/GenBank/DDBJ whole genome shotgun (WGS) entry which is preliminary data.</text>
</comment>
<evidence type="ECO:0000313" key="1">
    <source>
        <dbReference type="EMBL" id="KRL20939.1"/>
    </source>
</evidence>
<dbReference type="EMBL" id="AZEB01000019">
    <property type="protein sequence ID" value="KRL20939.1"/>
    <property type="molecule type" value="Genomic_DNA"/>
</dbReference>
<sequence>MEASIMAVVNGYMQNENEKKLDILNLPSLEEQAKQIHSNRWIWLHSRRLRG</sequence>
<proteinExistence type="predicted"/>
<dbReference type="Proteomes" id="UP000051439">
    <property type="component" value="Unassembled WGS sequence"/>
</dbReference>
<dbReference type="AlphaFoldDB" id="A0A0R1NWA2"/>
<evidence type="ECO:0000313" key="2">
    <source>
        <dbReference type="Proteomes" id="UP000051439"/>
    </source>
</evidence>
<protein>
    <submittedName>
        <fullName evidence="1">Uncharacterized protein</fullName>
    </submittedName>
</protein>
<name>A0A0R1NWA2_9LACO</name>